<evidence type="ECO:0000256" key="1">
    <source>
        <dbReference type="ARBA" id="ARBA00022741"/>
    </source>
</evidence>
<evidence type="ECO:0000259" key="6">
    <source>
        <dbReference type="PROSITE" id="PS51413"/>
    </source>
</evidence>
<sequence>MNSTSAVQIVEKVGGTYKLNSDALKRILQQKSVLNKKVAILTVAGAFRKGKSFLLSNIVRYLLCERDGTDWMDSSALVTGFTWARSKDAVTDGILMWPEPFFAEDANGEEFAILLMDTEGAFDHKSSMGQCATVFALAALLSSVLVYNVMQDVQEDTLNHLQFFAKYGSFALDEEDSNSPFQSLLFLIRDWQNDDEFGFEAGRKLLDDKFKMHASTDSSMQTLRKDIQRSFTDMKCALLPSPGDKICRGSEGQITVDDMNDDFKDELGELVPRVFNTLLHPKEIGGKTITGAEFLSFFETYAKIFASGKVPEPKSIFEATALATHQSALNTSLENYTKAMRTHFFQLADRKFFEEAKLQSIHQEATSASVKMFTDIKKMGNLPQFVISLKQKIEEQFREVYQKDNQSRISVEKARKEKEEAERRRIEQEKRAKEEQARQEREKEALRIQMEREKKEKEEAERRRMEEAKRHKERMEREMRERKEAERRMLEEQSREREILERKMREEAERARREREEETERVRRQMEQMRLESERREREREEERREKEREAEQKLQRERRRREEAEAEAAMRMFMQPSFMQPSFMGGMGGMNG</sequence>
<comment type="caution">
    <text evidence="8">The sequence shown here is derived from an EMBL/GenBank/DDBJ whole genome shotgun (WGS) entry which is preliminary data.</text>
</comment>
<dbReference type="InterPro" id="IPR020838">
    <property type="entry name" value="DBINO"/>
</dbReference>
<dbReference type="PANTHER" id="PTHR10751">
    <property type="entry name" value="GUANYLATE BINDING PROTEIN"/>
    <property type="match status" value="1"/>
</dbReference>
<protein>
    <recommendedName>
        <fullName evidence="10">GB1/RHD3-type G domain-containing protein</fullName>
    </recommendedName>
</protein>
<dbReference type="Pfam" id="PF02263">
    <property type="entry name" value="GBP"/>
    <property type="match status" value="1"/>
</dbReference>
<dbReference type="InterPro" id="IPR027417">
    <property type="entry name" value="P-loop_NTPase"/>
</dbReference>
<organism evidence="8 9">
    <name type="scientific">Pristionchus mayeri</name>
    <dbReference type="NCBI Taxonomy" id="1317129"/>
    <lineage>
        <taxon>Eukaryota</taxon>
        <taxon>Metazoa</taxon>
        <taxon>Ecdysozoa</taxon>
        <taxon>Nematoda</taxon>
        <taxon>Chromadorea</taxon>
        <taxon>Rhabditida</taxon>
        <taxon>Rhabditina</taxon>
        <taxon>Diplogasteromorpha</taxon>
        <taxon>Diplogasteroidea</taxon>
        <taxon>Neodiplogasteridae</taxon>
        <taxon>Pristionchus</taxon>
    </lineage>
</organism>
<evidence type="ECO:0000256" key="5">
    <source>
        <dbReference type="SAM" id="MobiDB-lite"/>
    </source>
</evidence>
<evidence type="ECO:0000313" key="9">
    <source>
        <dbReference type="Proteomes" id="UP001328107"/>
    </source>
</evidence>
<keyword evidence="1" id="KW-0547">Nucleotide-binding</keyword>
<gene>
    <name evidence="8" type="ORF">PMAYCL1PPCAC_13440</name>
</gene>
<dbReference type="GO" id="GO:0003677">
    <property type="term" value="F:DNA binding"/>
    <property type="evidence" value="ECO:0007669"/>
    <property type="project" value="InterPro"/>
</dbReference>
<evidence type="ECO:0008006" key="10">
    <source>
        <dbReference type="Google" id="ProtNLM"/>
    </source>
</evidence>
<name>A0AAN4ZU02_9BILA</name>
<reference evidence="9" key="1">
    <citation type="submission" date="2022-10" db="EMBL/GenBank/DDBJ databases">
        <title>Genome assembly of Pristionchus species.</title>
        <authorList>
            <person name="Yoshida K."/>
            <person name="Sommer R.J."/>
        </authorList>
    </citation>
    <scope>NUCLEOTIDE SEQUENCE [LARGE SCALE GENOMIC DNA]</scope>
    <source>
        <strain evidence="9">RS5460</strain>
    </source>
</reference>
<dbReference type="Gene3D" id="3.40.50.300">
    <property type="entry name" value="P-loop containing nucleotide triphosphate hydrolases"/>
    <property type="match status" value="1"/>
</dbReference>
<proteinExistence type="inferred from homology"/>
<evidence type="ECO:0000256" key="4">
    <source>
        <dbReference type="PROSITE-ProRule" id="PRU01052"/>
    </source>
</evidence>
<feature type="region of interest" description="Disordered" evidence="5">
    <location>
        <begin position="404"/>
        <end position="593"/>
    </location>
</feature>
<dbReference type="PROSITE" id="PS51413">
    <property type="entry name" value="DBINO"/>
    <property type="match status" value="1"/>
</dbReference>
<dbReference type="SUPFAM" id="SSF48340">
    <property type="entry name" value="Interferon-induced guanylate-binding protein 1 (GBP1), C-terminal domain"/>
    <property type="match status" value="1"/>
</dbReference>
<dbReference type="AlphaFoldDB" id="A0AAN4ZU02"/>
<dbReference type="GO" id="GO:0005525">
    <property type="term" value="F:GTP binding"/>
    <property type="evidence" value="ECO:0007669"/>
    <property type="project" value="UniProtKB-KW"/>
</dbReference>
<feature type="domain" description="DBINO" evidence="6">
    <location>
        <begin position="466"/>
        <end position="591"/>
    </location>
</feature>
<evidence type="ECO:0000256" key="2">
    <source>
        <dbReference type="ARBA" id="ARBA00022801"/>
    </source>
</evidence>
<dbReference type="InterPro" id="IPR015894">
    <property type="entry name" value="Guanylate-bd_N"/>
</dbReference>
<dbReference type="EMBL" id="BTRK01000003">
    <property type="protein sequence ID" value="GMR43245.1"/>
    <property type="molecule type" value="Genomic_DNA"/>
</dbReference>
<dbReference type="Gene3D" id="1.20.58.420">
    <property type="entry name" value="AHSP"/>
    <property type="match status" value="1"/>
</dbReference>
<feature type="non-terminal residue" evidence="8">
    <location>
        <position position="593"/>
    </location>
</feature>
<dbReference type="SUPFAM" id="SSF52540">
    <property type="entry name" value="P-loop containing nucleoside triphosphate hydrolases"/>
    <property type="match status" value="1"/>
</dbReference>
<dbReference type="Proteomes" id="UP001328107">
    <property type="component" value="Unassembled WGS sequence"/>
</dbReference>
<evidence type="ECO:0000313" key="8">
    <source>
        <dbReference type="EMBL" id="GMR43245.1"/>
    </source>
</evidence>
<evidence type="ECO:0000256" key="3">
    <source>
        <dbReference type="ARBA" id="ARBA00023134"/>
    </source>
</evidence>
<accession>A0AAN4ZU02</accession>
<keyword evidence="3" id="KW-0342">GTP-binding</keyword>
<dbReference type="PROSITE" id="PS51715">
    <property type="entry name" value="G_GB1_RHD3"/>
    <property type="match status" value="1"/>
</dbReference>
<feature type="compositionally biased region" description="Basic and acidic residues" evidence="5">
    <location>
        <begin position="404"/>
        <end position="564"/>
    </location>
</feature>
<dbReference type="CDD" id="cd01851">
    <property type="entry name" value="GBP"/>
    <property type="match status" value="1"/>
</dbReference>
<dbReference type="InterPro" id="IPR030386">
    <property type="entry name" value="G_GB1_RHD3_dom"/>
</dbReference>
<keyword evidence="2" id="KW-0378">Hydrolase</keyword>
<comment type="similarity">
    <text evidence="4">Belongs to the TRAFAC class dynamin-like GTPase superfamily. GB1/RHD3 GTPase family.</text>
</comment>
<keyword evidence="9" id="KW-1185">Reference proteome</keyword>
<dbReference type="GO" id="GO:0003924">
    <property type="term" value="F:GTPase activity"/>
    <property type="evidence" value="ECO:0007669"/>
    <property type="project" value="InterPro"/>
</dbReference>
<evidence type="ECO:0000259" key="7">
    <source>
        <dbReference type="PROSITE" id="PS51715"/>
    </source>
</evidence>
<feature type="domain" description="GB1/RHD3-type G" evidence="7">
    <location>
        <begin position="35"/>
        <end position="279"/>
    </location>
</feature>
<dbReference type="InterPro" id="IPR036543">
    <property type="entry name" value="Guanylate-bd_C_sf"/>
</dbReference>